<sequence>MQHARKHMIARKSQKIVRVPDARHLSHAPILGSGHNRWSKIKHDKAVADARTNKARSTLAHDLTLSSRLNGADPRFNSHLASLLTQAKRLNFPAHSIQAAVARGQGVTASGAALEGLTVEAIVPLGEKQVGVIVECQTDSKARTLSEVRMAIKDEGGSASAVGHLFEKKGRIVLSIGGLGSGIEEGEVFDMCVEAGATDVRFHSVDPGEMGERLEAEVFSEPNETSAVAKQVGEMGSQRLSVEKVEVIWDPKEESQVDVGDGTGDLDEFTDKLRENQSVLDVYTNAR</sequence>
<evidence type="ECO:0000259" key="2">
    <source>
        <dbReference type="Pfam" id="PF01709"/>
    </source>
</evidence>
<dbReference type="Pfam" id="PF01709">
    <property type="entry name" value="Transcrip_reg"/>
    <property type="match status" value="1"/>
</dbReference>
<feature type="domain" description="TACO1/YebC-like second and third" evidence="2">
    <location>
        <begin position="126"/>
        <end position="286"/>
    </location>
</feature>
<dbReference type="Gene3D" id="3.30.70.980">
    <property type="match status" value="2"/>
</dbReference>
<dbReference type="EMBL" id="JAPUFD010000019">
    <property type="protein sequence ID" value="MDI1492493.1"/>
    <property type="molecule type" value="Genomic_DNA"/>
</dbReference>
<evidence type="ECO:0000259" key="3">
    <source>
        <dbReference type="Pfam" id="PF20772"/>
    </source>
</evidence>
<comment type="caution">
    <text evidence="4">The sequence shown here is derived from an EMBL/GenBank/DDBJ whole genome shotgun (WGS) entry which is preliminary data.</text>
</comment>
<keyword evidence="5" id="KW-1185">Reference proteome</keyword>
<feature type="domain" description="TACO1/YebC-like N-terminal" evidence="3">
    <location>
        <begin position="36"/>
        <end position="106"/>
    </location>
</feature>
<evidence type="ECO:0008006" key="6">
    <source>
        <dbReference type="Google" id="ProtNLM"/>
    </source>
</evidence>
<dbReference type="InterPro" id="IPR017856">
    <property type="entry name" value="Integrase-like_N"/>
</dbReference>
<organism evidence="4 5">
    <name type="scientific">Ramalina farinacea</name>
    <dbReference type="NCBI Taxonomy" id="258253"/>
    <lineage>
        <taxon>Eukaryota</taxon>
        <taxon>Fungi</taxon>
        <taxon>Dikarya</taxon>
        <taxon>Ascomycota</taxon>
        <taxon>Pezizomycotina</taxon>
        <taxon>Lecanoromycetes</taxon>
        <taxon>OSLEUM clade</taxon>
        <taxon>Lecanoromycetidae</taxon>
        <taxon>Lecanorales</taxon>
        <taxon>Lecanorineae</taxon>
        <taxon>Ramalinaceae</taxon>
        <taxon>Ramalina</taxon>
    </lineage>
</organism>
<evidence type="ECO:0000256" key="1">
    <source>
        <dbReference type="ARBA" id="ARBA00008724"/>
    </source>
</evidence>
<dbReference type="Proteomes" id="UP001161017">
    <property type="component" value="Unassembled WGS sequence"/>
</dbReference>
<dbReference type="Pfam" id="PF20772">
    <property type="entry name" value="TACO1_YebC_N"/>
    <property type="match status" value="1"/>
</dbReference>
<dbReference type="SUPFAM" id="SSF75625">
    <property type="entry name" value="YebC-like"/>
    <property type="match status" value="1"/>
</dbReference>
<dbReference type="Gene3D" id="1.10.10.200">
    <property type="match status" value="1"/>
</dbReference>
<dbReference type="InterPro" id="IPR048300">
    <property type="entry name" value="TACO1_YebC-like_2nd/3rd_dom"/>
</dbReference>
<name>A0AA43QTT4_9LECA</name>
<dbReference type="InterPro" id="IPR026564">
    <property type="entry name" value="Transcrip_reg_TACO1-like_dom3"/>
</dbReference>
<dbReference type="PANTHER" id="PTHR12532">
    <property type="entry name" value="TRANSLATIONAL ACTIVATOR OF CYTOCHROME C OXIDASE 1"/>
    <property type="match status" value="1"/>
</dbReference>
<gene>
    <name evidence="4" type="ORF">OHK93_003707</name>
</gene>
<dbReference type="AlphaFoldDB" id="A0AA43QTT4"/>
<dbReference type="PANTHER" id="PTHR12532:SF0">
    <property type="entry name" value="TRANSLATIONAL ACTIVATOR OF CYTOCHROME C OXIDASE 1"/>
    <property type="match status" value="1"/>
</dbReference>
<comment type="similarity">
    <text evidence="1">Belongs to the TACO1 family.</text>
</comment>
<dbReference type="InterPro" id="IPR049083">
    <property type="entry name" value="TACO1_YebC_N"/>
</dbReference>
<evidence type="ECO:0000313" key="4">
    <source>
        <dbReference type="EMBL" id="MDI1492493.1"/>
    </source>
</evidence>
<protein>
    <recommendedName>
        <fullName evidence="6">YebC-like protein</fullName>
    </recommendedName>
</protein>
<dbReference type="InterPro" id="IPR002876">
    <property type="entry name" value="Transcrip_reg_TACO1-like"/>
</dbReference>
<accession>A0AA43QTT4</accession>
<evidence type="ECO:0000313" key="5">
    <source>
        <dbReference type="Proteomes" id="UP001161017"/>
    </source>
</evidence>
<dbReference type="InterPro" id="IPR029072">
    <property type="entry name" value="YebC-like"/>
</dbReference>
<reference evidence="4" key="1">
    <citation type="journal article" date="2023" name="Genome Biol. Evol.">
        <title>First Whole Genome Sequence and Flow Cytometry Genome Size Data for the Lichen-Forming Fungus Ramalina farinacea (Ascomycota).</title>
        <authorList>
            <person name="Llewellyn T."/>
            <person name="Mian S."/>
            <person name="Hill R."/>
            <person name="Leitch I.J."/>
            <person name="Gaya E."/>
        </authorList>
    </citation>
    <scope>NUCLEOTIDE SEQUENCE</scope>
    <source>
        <strain evidence="4">LIQ254RAFAR</strain>
    </source>
</reference>
<proteinExistence type="inferred from homology"/>
<dbReference type="GO" id="GO:0005739">
    <property type="term" value="C:mitochondrion"/>
    <property type="evidence" value="ECO:0007669"/>
    <property type="project" value="TreeGrafter"/>
</dbReference>